<dbReference type="InterPro" id="IPR003409">
    <property type="entry name" value="MORN"/>
</dbReference>
<evidence type="ECO:0000256" key="1">
    <source>
        <dbReference type="ARBA" id="ARBA00022737"/>
    </source>
</evidence>
<protein>
    <recommendedName>
        <fullName evidence="5">Phosphatidylinositol-4-phosphate 5-kinase</fullName>
    </recommendedName>
</protein>
<dbReference type="SUPFAM" id="SSF82185">
    <property type="entry name" value="Histone H3 K4-specific methyltransferase SET7/9 N-terminal domain"/>
    <property type="match status" value="2"/>
</dbReference>
<dbReference type="Gene3D" id="2.20.110.10">
    <property type="entry name" value="Histone H3 K4-specific methyltransferase SET7/9 N-terminal domain"/>
    <property type="match status" value="3"/>
</dbReference>
<name>A0A6N8KSP8_9SPHI</name>
<feature type="chain" id="PRO_5027051364" description="Phosphatidylinositol-4-phosphate 5-kinase" evidence="2">
    <location>
        <begin position="24"/>
        <end position="394"/>
    </location>
</feature>
<dbReference type="OrthoDB" id="1097666at2"/>
<organism evidence="3 4">
    <name type="scientific">Sphingobacterium humi</name>
    <dbReference type="NCBI Taxonomy" id="1796905"/>
    <lineage>
        <taxon>Bacteria</taxon>
        <taxon>Pseudomonadati</taxon>
        <taxon>Bacteroidota</taxon>
        <taxon>Sphingobacteriia</taxon>
        <taxon>Sphingobacteriales</taxon>
        <taxon>Sphingobacteriaceae</taxon>
        <taxon>Sphingobacterium</taxon>
    </lineage>
</organism>
<dbReference type="AlphaFoldDB" id="A0A6N8KSP8"/>
<dbReference type="Proteomes" id="UP000435036">
    <property type="component" value="Unassembled WGS sequence"/>
</dbReference>
<evidence type="ECO:0000313" key="4">
    <source>
        <dbReference type="Proteomes" id="UP000435036"/>
    </source>
</evidence>
<dbReference type="SMART" id="SM00698">
    <property type="entry name" value="MORN"/>
    <property type="match status" value="6"/>
</dbReference>
<dbReference type="PANTHER" id="PTHR23084">
    <property type="entry name" value="PHOSPHATIDYLINOSITOL-4-PHOSPHATE 5-KINASE RELATED"/>
    <property type="match status" value="1"/>
</dbReference>
<keyword evidence="4" id="KW-1185">Reference proteome</keyword>
<comment type="caution">
    <text evidence="3">The sequence shown here is derived from an EMBL/GenBank/DDBJ whole genome shotgun (WGS) entry which is preliminary data.</text>
</comment>
<evidence type="ECO:0008006" key="5">
    <source>
        <dbReference type="Google" id="ProtNLM"/>
    </source>
</evidence>
<keyword evidence="2" id="KW-0732">Signal</keyword>
<accession>A0A6N8KSP8</accession>
<feature type="signal peptide" evidence="2">
    <location>
        <begin position="1"/>
        <end position="23"/>
    </location>
</feature>
<proteinExistence type="predicted"/>
<dbReference type="Pfam" id="PF02493">
    <property type="entry name" value="MORN"/>
    <property type="match status" value="6"/>
</dbReference>
<dbReference type="EMBL" id="WSQA01000001">
    <property type="protein sequence ID" value="MVZ60453.1"/>
    <property type="molecule type" value="Genomic_DNA"/>
</dbReference>
<reference evidence="3 4" key="1">
    <citation type="submission" date="2019-12" db="EMBL/GenBank/DDBJ databases">
        <authorList>
            <person name="Dong K."/>
        </authorList>
    </citation>
    <scope>NUCLEOTIDE SEQUENCE [LARGE SCALE GENOMIC DNA]</scope>
    <source>
        <strain evidence="3 4">JCM 31225</strain>
    </source>
</reference>
<sequence>MKTLAKYVLICLCCLAFASYAYGQGTTTAEYYQYQRDQAFKKYMETTGSQGMAGSAKTNFNNSLDKKATDEFVELMIRRNQGNKVIETEEQKRAIRAQLEMDKLDAQIKLQNKLANEKALKEALSKVRTINLRNGEKFEGYFLQKSSSNIELIWGKLTYSSDAGSGYYQGYFGQHYGQSLKYGEGTEVLRDGTVYSGGWYEDFKHGFGMLKMSNGDVYVGNFKNGRYFGIGSLTHADGRVETGFWDSGEFTADTPPYHESYKYEDKGKKKLDNGRRLSGVGKIKYSDGDFIGEFKNYNRHGKGKFTWKDGSSYTGDYFYDNIHGKGILKWANGNKYEGEWANNGMHGKGKFTWLDGSVYIGDFENSKKHGKGKLIYANGSVDEGTWEYDTFKGK</sequence>
<keyword evidence="1" id="KW-0677">Repeat</keyword>
<evidence type="ECO:0000313" key="3">
    <source>
        <dbReference type="EMBL" id="MVZ60453.1"/>
    </source>
</evidence>
<evidence type="ECO:0000256" key="2">
    <source>
        <dbReference type="SAM" id="SignalP"/>
    </source>
</evidence>
<dbReference type="RefSeq" id="WP_160367110.1">
    <property type="nucleotide sequence ID" value="NZ_WSQA01000001.1"/>
</dbReference>
<dbReference type="PANTHER" id="PTHR23084:SF263">
    <property type="entry name" value="MORN REPEAT-CONTAINING PROTEIN 1"/>
    <property type="match status" value="1"/>
</dbReference>
<gene>
    <name evidence="3" type="ORF">GQF63_00310</name>
</gene>